<name>A0A6A4QF60_LUPAL</name>
<dbReference type="EMBL" id="WOCE01000006">
    <property type="protein sequence ID" value="KAE9612718.1"/>
    <property type="molecule type" value="Genomic_DNA"/>
</dbReference>
<dbReference type="AlphaFoldDB" id="A0A6A4QF60"/>
<protein>
    <submittedName>
        <fullName evidence="1">Uncharacterized protein</fullName>
    </submittedName>
</protein>
<gene>
    <name evidence="1" type="ORF">Lalb_Chr06g0176041</name>
</gene>
<evidence type="ECO:0000313" key="2">
    <source>
        <dbReference type="Proteomes" id="UP000447434"/>
    </source>
</evidence>
<comment type="caution">
    <text evidence="1">The sequence shown here is derived from an EMBL/GenBank/DDBJ whole genome shotgun (WGS) entry which is preliminary data.</text>
</comment>
<proteinExistence type="predicted"/>
<sequence length="83" mass="9743">MSWFFNEPNVSHVVPLSKHSKAFVIFFGVDECSYIHVFLSSNTLISYNTIIKYQLFPLYLCLCLNFTICNMFNFGNYSIHFIL</sequence>
<reference evidence="2" key="1">
    <citation type="journal article" date="2020" name="Nat. Commun.">
        <title>Genome sequence of the cluster root forming white lupin.</title>
        <authorList>
            <person name="Hufnagel B."/>
            <person name="Marques A."/>
            <person name="Soriano A."/>
            <person name="Marques L."/>
            <person name="Divol F."/>
            <person name="Doumas P."/>
            <person name="Sallet E."/>
            <person name="Mancinotti D."/>
            <person name="Carrere S."/>
            <person name="Marande W."/>
            <person name="Arribat S."/>
            <person name="Keller J."/>
            <person name="Huneau C."/>
            <person name="Blein T."/>
            <person name="Aime D."/>
            <person name="Laguerre M."/>
            <person name="Taylor J."/>
            <person name="Schubert V."/>
            <person name="Nelson M."/>
            <person name="Geu-Flores F."/>
            <person name="Crespi M."/>
            <person name="Gallardo-Guerrero K."/>
            <person name="Delaux P.-M."/>
            <person name="Salse J."/>
            <person name="Berges H."/>
            <person name="Guyot R."/>
            <person name="Gouzy J."/>
            <person name="Peret B."/>
        </authorList>
    </citation>
    <scope>NUCLEOTIDE SEQUENCE [LARGE SCALE GENOMIC DNA]</scope>
    <source>
        <strain evidence="2">cv. Amiga</strain>
    </source>
</reference>
<accession>A0A6A4QF60</accession>
<organism evidence="1 2">
    <name type="scientific">Lupinus albus</name>
    <name type="common">White lupine</name>
    <name type="synonym">Lupinus termis</name>
    <dbReference type="NCBI Taxonomy" id="3870"/>
    <lineage>
        <taxon>Eukaryota</taxon>
        <taxon>Viridiplantae</taxon>
        <taxon>Streptophyta</taxon>
        <taxon>Embryophyta</taxon>
        <taxon>Tracheophyta</taxon>
        <taxon>Spermatophyta</taxon>
        <taxon>Magnoliopsida</taxon>
        <taxon>eudicotyledons</taxon>
        <taxon>Gunneridae</taxon>
        <taxon>Pentapetalae</taxon>
        <taxon>rosids</taxon>
        <taxon>fabids</taxon>
        <taxon>Fabales</taxon>
        <taxon>Fabaceae</taxon>
        <taxon>Papilionoideae</taxon>
        <taxon>50 kb inversion clade</taxon>
        <taxon>genistoids sensu lato</taxon>
        <taxon>core genistoids</taxon>
        <taxon>Genisteae</taxon>
        <taxon>Lupinus</taxon>
    </lineage>
</organism>
<evidence type="ECO:0000313" key="1">
    <source>
        <dbReference type="EMBL" id="KAE9612718.1"/>
    </source>
</evidence>
<keyword evidence="2" id="KW-1185">Reference proteome</keyword>
<dbReference type="Proteomes" id="UP000447434">
    <property type="component" value="Chromosome 6"/>
</dbReference>